<organism evidence="2">
    <name type="scientific">viral metagenome</name>
    <dbReference type="NCBI Taxonomy" id="1070528"/>
    <lineage>
        <taxon>unclassified sequences</taxon>
        <taxon>metagenomes</taxon>
        <taxon>organismal metagenomes</taxon>
    </lineage>
</organism>
<dbReference type="EMBL" id="MN739921">
    <property type="protein sequence ID" value="QHT77730.1"/>
    <property type="molecule type" value="Genomic_DNA"/>
</dbReference>
<feature type="region of interest" description="Disordered" evidence="1">
    <location>
        <begin position="27"/>
        <end position="54"/>
    </location>
</feature>
<feature type="compositionally biased region" description="Basic residues" evidence="1">
    <location>
        <begin position="104"/>
        <end position="116"/>
    </location>
</feature>
<proteinExistence type="predicted"/>
<sequence length="116" mass="12489">MSAIVNKVKSAVNSTMKLMKFVKDKITAKSNSKSRRRTTAKRVKKPKMKGGDAWQHTVSTYGGIGEQHAAAGSNVIAATDVSVKAAAPEPVPAPVVKGGEKKEKKEKKSKKSQKRQ</sequence>
<name>A0A6C0HBH1_9ZZZZ</name>
<feature type="region of interest" description="Disordered" evidence="1">
    <location>
        <begin position="86"/>
        <end position="116"/>
    </location>
</feature>
<accession>A0A6C0HBH1</accession>
<feature type="compositionally biased region" description="Basic residues" evidence="1">
    <location>
        <begin position="32"/>
        <end position="48"/>
    </location>
</feature>
<dbReference type="AlphaFoldDB" id="A0A6C0HBH1"/>
<protein>
    <submittedName>
        <fullName evidence="2">Uncharacterized protein</fullName>
    </submittedName>
</protein>
<evidence type="ECO:0000313" key="2">
    <source>
        <dbReference type="EMBL" id="QHT77730.1"/>
    </source>
</evidence>
<evidence type="ECO:0000256" key="1">
    <source>
        <dbReference type="SAM" id="MobiDB-lite"/>
    </source>
</evidence>
<reference evidence="2" key="1">
    <citation type="journal article" date="2020" name="Nature">
        <title>Giant virus diversity and host interactions through global metagenomics.</title>
        <authorList>
            <person name="Schulz F."/>
            <person name="Roux S."/>
            <person name="Paez-Espino D."/>
            <person name="Jungbluth S."/>
            <person name="Walsh D.A."/>
            <person name="Denef V.J."/>
            <person name="McMahon K.D."/>
            <person name="Konstantinidis K.T."/>
            <person name="Eloe-Fadrosh E.A."/>
            <person name="Kyrpides N.C."/>
            <person name="Woyke T."/>
        </authorList>
    </citation>
    <scope>NUCLEOTIDE SEQUENCE</scope>
    <source>
        <strain evidence="2">GVMAG-M-3300023179-90</strain>
    </source>
</reference>